<name>A0ABR4BP49_9LECA</name>
<organism evidence="2 3">
    <name type="scientific">Lepraria finkii</name>
    <dbReference type="NCBI Taxonomy" id="1340010"/>
    <lineage>
        <taxon>Eukaryota</taxon>
        <taxon>Fungi</taxon>
        <taxon>Dikarya</taxon>
        <taxon>Ascomycota</taxon>
        <taxon>Pezizomycotina</taxon>
        <taxon>Lecanoromycetes</taxon>
        <taxon>OSLEUM clade</taxon>
        <taxon>Lecanoromycetidae</taxon>
        <taxon>Lecanorales</taxon>
        <taxon>Lecanorineae</taxon>
        <taxon>Stereocaulaceae</taxon>
        <taxon>Lepraria</taxon>
    </lineage>
</organism>
<gene>
    <name evidence="2" type="ORF">ABVK25_000871</name>
</gene>
<dbReference type="Pfam" id="PF12455">
    <property type="entry name" value="Dynactin"/>
    <property type="match status" value="1"/>
</dbReference>
<keyword evidence="3" id="KW-1185">Reference proteome</keyword>
<dbReference type="EMBL" id="JBHFEH010000001">
    <property type="protein sequence ID" value="KAL2059578.1"/>
    <property type="molecule type" value="Genomic_DNA"/>
</dbReference>
<evidence type="ECO:0000259" key="1">
    <source>
        <dbReference type="Pfam" id="PF12455"/>
    </source>
</evidence>
<evidence type="ECO:0000313" key="3">
    <source>
        <dbReference type="Proteomes" id="UP001590951"/>
    </source>
</evidence>
<sequence>MMDLNMRLQVSASKAQVKAIDLELGKMEAQQSLEHLGIIQLFLPDTFRSEYDSVQALLRFKRIGFKANMTHHFVKERMQNQTTPGQKDDMFACCDVLDKLTWVASTCDQFINNIQTCNLESFRRLGGES</sequence>
<dbReference type="InterPro" id="IPR022157">
    <property type="entry name" value="Dynactin"/>
</dbReference>
<dbReference type="Proteomes" id="UP001590951">
    <property type="component" value="Unassembled WGS sequence"/>
</dbReference>
<protein>
    <recommendedName>
        <fullName evidence="1">Dynein associated protein domain-containing protein</fullName>
    </recommendedName>
</protein>
<comment type="caution">
    <text evidence="2">The sequence shown here is derived from an EMBL/GenBank/DDBJ whole genome shotgun (WGS) entry which is preliminary data.</text>
</comment>
<accession>A0ABR4BP49</accession>
<feature type="domain" description="Dynein associated protein" evidence="1">
    <location>
        <begin position="1"/>
        <end position="126"/>
    </location>
</feature>
<evidence type="ECO:0000313" key="2">
    <source>
        <dbReference type="EMBL" id="KAL2059578.1"/>
    </source>
</evidence>
<reference evidence="2 3" key="1">
    <citation type="submission" date="2024-09" db="EMBL/GenBank/DDBJ databases">
        <title>Rethinking Asexuality: The Enigmatic Case of Functional Sexual Genes in Lepraria (Stereocaulaceae).</title>
        <authorList>
            <person name="Doellman M."/>
            <person name="Sun Y."/>
            <person name="Barcenas-Pena A."/>
            <person name="Lumbsch H.T."/>
            <person name="Grewe F."/>
        </authorList>
    </citation>
    <scope>NUCLEOTIDE SEQUENCE [LARGE SCALE GENOMIC DNA]</scope>
    <source>
        <strain evidence="2 3">Grewe 0041</strain>
    </source>
</reference>
<proteinExistence type="predicted"/>